<dbReference type="PANTHER" id="PTHR43019">
    <property type="entry name" value="SERINE ENDOPROTEASE DEGS"/>
    <property type="match status" value="1"/>
</dbReference>
<dbReference type="SUPFAM" id="SSF50494">
    <property type="entry name" value="Trypsin-like serine proteases"/>
    <property type="match status" value="1"/>
</dbReference>
<name>X1N1Q9_9ZZZZ</name>
<organism evidence="1">
    <name type="scientific">marine sediment metagenome</name>
    <dbReference type="NCBI Taxonomy" id="412755"/>
    <lineage>
        <taxon>unclassified sequences</taxon>
        <taxon>metagenomes</taxon>
        <taxon>ecological metagenomes</taxon>
    </lineage>
</organism>
<reference evidence="1" key="1">
    <citation type="journal article" date="2014" name="Front. Microbiol.">
        <title>High frequency of phylogenetically diverse reductive dehalogenase-homologous genes in deep subseafloor sedimentary metagenomes.</title>
        <authorList>
            <person name="Kawai M."/>
            <person name="Futagami T."/>
            <person name="Toyoda A."/>
            <person name="Takaki Y."/>
            <person name="Nishi S."/>
            <person name="Hori S."/>
            <person name="Arai W."/>
            <person name="Tsubouchi T."/>
            <person name="Morono Y."/>
            <person name="Uchiyama I."/>
            <person name="Ito T."/>
            <person name="Fujiyama A."/>
            <person name="Inagaki F."/>
            <person name="Takami H."/>
        </authorList>
    </citation>
    <scope>NUCLEOTIDE SEQUENCE</scope>
    <source>
        <strain evidence="1">Expedition CK06-06</strain>
    </source>
</reference>
<proteinExistence type="predicted"/>
<dbReference type="AlphaFoldDB" id="X1N1Q9"/>
<evidence type="ECO:0000313" key="1">
    <source>
        <dbReference type="EMBL" id="GAI37488.1"/>
    </source>
</evidence>
<dbReference type="InterPro" id="IPR043504">
    <property type="entry name" value="Peptidase_S1_PA_chymotrypsin"/>
</dbReference>
<protein>
    <submittedName>
        <fullName evidence="1">Uncharacterized protein</fullName>
    </submittedName>
</protein>
<dbReference type="EMBL" id="BARV01023503">
    <property type="protein sequence ID" value="GAI37488.1"/>
    <property type="molecule type" value="Genomic_DNA"/>
</dbReference>
<accession>X1N1Q9</accession>
<comment type="caution">
    <text evidence="1">The sequence shown here is derived from an EMBL/GenBank/DDBJ whole genome shotgun (WGS) entry which is preliminary data.</text>
</comment>
<dbReference type="InterPro" id="IPR009003">
    <property type="entry name" value="Peptidase_S1_PA"/>
</dbReference>
<gene>
    <name evidence="1" type="ORF">S06H3_38546</name>
</gene>
<dbReference type="Pfam" id="PF13365">
    <property type="entry name" value="Trypsin_2"/>
    <property type="match status" value="1"/>
</dbReference>
<dbReference type="PANTHER" id="PTHR43019:SF23">
    <property type="entry name" value="PROTEASE DO-LIKE 5, CHLOROPLASTIC"/>
    <property type="match status" value="1"/>
</dbReference>
<dbReference type="Gene3D" id="2.40.10.10">
    <property type="entry name" value="Trypsin-like serine proteases"/>
    <property type="match status" value="2"/>
</dbReference>
<feature type="non-terminal residue" evidence="1">
    <location>
        <position position="1"/>
    </location>
</feature>
<sequence>FPYFGNFSFIKNLKREAIVNPVERIVIEENTALADAFEKVEKSVVGINNGSGLIITSDGLIVTLADLLPKTENYLFLEKEKVEFEILRKDLKQNLALIKINRNDLAVCRFADLTELKIGQRVFLVGVIIENKIPKKIVNEGIIKIIDENAIRTNIFEKSILKGSSLFNVKGEVLGLNTIDLEGKVTAIPITEIRKFTGF</sequence>